<keyword evidence="1" id="KW-0175">Coiled coil</keyword>
<evidence type="ECO:0000256" key="1">
    <source>
        <dbReference type="SAM" id="Coils"/>
    </source>
</evidence>
<organism evidence="2 3">
    <name type="scientific">Cupriavidus pampae</name>
    <dbReference type="NCBI Taxonomy" id="659251"/>
    <lineage>
        <taxon>Bacteria</taxon>
        <taxon>Pseudomonadati</taxon>
        <taxon>Pseudomonadota</taxon>
        <taxon>Betaproteobacteria</taxon>
        <taxon>Burkholderiales</taxon>
        <taxon>Burkholderiaceae</taxon>
        <taxon>Cupriavidus</taxon>
    </lineage>
</organism>
<dbReference type="Proteomes" id="UP000706525">
    <property type="component" value="Unassembled WGS sequence"/>
</dbReference>
<keyword evidence="3" id="KW-1185">Reference proteome</keyword>
<accession>A0ABN7ZDS1</accession>
<sequence length="167" mass="19527">MAPVAPTRLNSAQWVDTLSKAEQQAVIDKYRIVQSWIHDFAAQLGRRRGPTLKISHYRSYYHRWRNVIAVPARTLMLADERLLRILLAHECGHFARRWISMLALTERAYQREEMLADQAAMRLTVATQAELDAAVREIARLEEEMDSDELEAYIAIRRRLQQPTRSR</sequence>
<protein>
    <recommendedName>
        <fullName evidence="4">Peptidase M48 domain-containing protein</fullName>
    </recommendedName>
</protein>
<proteinExistence type="predicted"/>
<dbReference type="EMBL" id="CAJZAG010000012">
    <property type="protein sequence ID" value="CAG9184097.1"/>
    <property type="molecule type" value="Genomic_DNA"/>
</dbReference>
<dbReference type="RefSeq" id="WP_223994147.1">
    <property type="nucleotide sequence ID" value="NZ_CAJZAG010000012.1"/>
</dbReference>
<evidence type="ECO:0008006" key="4">
    <source>
        <dbReference type="Google" id="ProtNLM"/>
    </source>
</evidence>
<name>A0ABN7ZDS1_9BURK</name>
<comment type="caution">
    <text evidence="2">The sequence shown here is derived from an EMBL/GenBank/DDBJ whole genome shotgun (WGS) entry which is preliminary data.</text>
</comment>
<feature type="coiled-coil region" evidence="1">
    <location>
        <begin position="124"/>
        <end position="151"/>
    </location>
</feature>
<reference evidence="2 3" key="1">
    <citation type="submission" date="2021-08" db="EMBL/GenBank/DDBJ databases">
        <authorList>
            <person name="Peeters C."/>
        </authorList>
    </citation>
    <scope>NUCLEOTIDE SEQUENCE [LARGE SCALE GENOMIC DNA]</scope>
    <source>
        <strain evidence="2 3">LMG 32289</strain>
    </source>
</reference>
<evidence type="ECO:0000313" key="2">
    <source>
        <dbReference type="EMBL" id="CAG9184097.1"/>
    </source>
</evidence>
<evidence type="ECO:0000313" key="3">
    <source>
        <dbReference type="Proteomes" id="UP000706525"/>
    </source>
</evidence>
<gene>
    <name evidence="2" type="ORF">LMG32289_05508</name>
</gene>